<dbReference type="PANTHER" id="PTHR34220">
    <property type="entry name" value="SENSOR HISTIDINE KINASE YPDA"/>
    <property type="match status" value="1"/>
</dbReference>
<feature type="domain" description="Signal transduction histidine kinase internal region" evidence="2">
    <location>
        <begin position="182"/>
        <end position="261"/>
    </location>
</feature>
<protein>
    <submittedName>
        <fullName evidence="3">Putative signal transduction histidine kinase</fullName>
    </submittedName>
</protein>
<dbReference type="GO" id="GO:0016020">
    <property type="term" value="C:membrane"/>
    <property type="evidence" value="ECO:0007669"/>
    <property type="project" value="InterPro"/>
</dbReference>
<keyword evidence="3" id="KW-0418">Kinase</keyword>
<dbReference type="RefSeq" id="WP_014222407.1">
    <property type="nucleotide sequence ID" value="NC_016609.1"/>
</dbReference>
<evidence type="ECO:0000313" key="3">
    <source>
        <dbReference type="EMBL" id="AEW02497.1"/>
    </source>
</evidence>
<name>G8TBB4_NIAKG</name>
<dbReference type="InterPro" id="IPR050640">
    <property type="entry name" value="Bact_2-comp_sensor_kinase"/>
</dbReference>
<evidence type="ECO:0000313" key="4">
    <source>
        <dbReference type="Proteomes" id="UP000005438"/>
    </source>
</evidence>
<feature type="transmembrane region" description="Helical" evidence="1">
    <location>
        <begin position="23"/>
        <end position="40"/>
    </location>
</feature>
<evidence type="ECO:0000256" key="1">
    <source>
        <dbReference type="SAM" id="Phobius"/>
    </source>
</evidence>
<keyword evidence="1" id="KW-0472">Membrane</keyword>
<keyword evidence="1" id="KW-0812">Transmembrane</keyword>
<evidence type="ECO:0000259" key="2">
    <source>
        <dbReference type="Pfam" id="PF06580"/>
    </source>
</evidence>
<gene>
    <name evidence="3" type="ordered locus">Niako_6272</name>
</gene>
<dbReference type="Gene3D" id="3.30.565.10">
    <property type="entry name" value="Histidine kinase-like ATPase, C-terminal domain"/>
    <property type="match status" value="1"/>
</dbReference>
<feature type="transmembrane region" description="Helical" evidence="1">
    <location>
        <begin position="60"/>
        <end position="78"/>
    </location>
</feature>
<keyword evidence="3" id="KW-0808">Transferase</keyword>
<feature type="transmembrane region" description="Helical" evidence="1">
    <location>
        <begin position="90"/>
        <end position="114"/>
    </location>
</feature>
<dbReference type="Pfam" id="PF06580">
    <property type="entry name" value="His_kinase"/>
    <property type="match status" value="1"/>
</dbReference>
<dbReference type="Proteomes" id="UP000005438">
    <property type="component" value="Chromosome"/>
</dbReference>
<dbReference type="EMBL" id="CP003178">
    <property type="protein sequence ID" value="AEW02497.1"/>
    <property type="molecule type" value="Genomic_DNA"/>
</dbReference>
<proteinExistence type="predicted"/>
<keyword evidence="1" id="KW-1133">Transmembrane helix</keyword>
<dbReference type="InterPro" id="IPR036890">
    <property type="entry name" value="HATPase_C_sf"/>
</dbReference>
<dbReference type="PANTHER" id="PTHR34220:SF7">
    <property type="entry name" value="SENSOR HISTIDINE KINASE YPDA"/>
    <property type="match status" value="1"/>
</dbReference>
<accession>G8TBB4</accession>
<organism evidence="3 4">
    <name type="scientific">Niastella koreensis (strain DSM 17620 / KACC 11465 / NBRC 106392 / GR20-10)</name>
    <dbReference type="NCBI Taxonomy" id="700598"/>
    <lineage>
        <taxon>Bacteria</taxon>
        <taxon>Pseudomonadati</taxon>
        <taxon>Bacteroidota</taxon>
        <taxon>Chitinophagia</taxon>
        <taxon>Chitinophagales</taxon>
        <taxon>Chitinophagaceae</taxon>
        <taxon>Niastella</taxon>
    </lineage>
</organism>
<dbReference type="eggNOG" id="COG2972">
    <property type="taxonomic scope" value="Bacteria"/>
</dbReference>
<dbReference type="GO" id="GO:0000155">
    <property type="term" value="F:phosphorelay sensor kinase activity"/>
    <property type="evidence" value="ECO:0007669"/>
    <property type="project" value="InterPro"/>
</dbReference>
<dbReference type="STRING" id="700598.Niako_6272"/>
<dbReference type="KEGG" id="nko:Niako_6272"/>
<dbReference type="AlphaFoldDB" id="G8TBB4"/>
<reference evidence="3 4" key="1">
    <citation type="submission" date="2011-12" db="EMBL/GenBank/DDBJ databases">
        <title>The complete genome of Niastella koreensis GR20-10.</title>
        <authorList>
            <consortium name="US DOE Joint Genome Institute (JGI-PGF)"/>
            <person name="Lucas S."/>
            <person name="Han J."/>
            <person name="Lapidus A."/>
            <person name="Bruce D."/>
            <person name="Goodwin L."/>
            <person name="Pitluck S."/>
            <person name="Peters L."/>
            <person name="Kyrpides N."/>
            <person name="Mavromatis K."/>
            <person name="Ivanova N."/>
            <person name="Mikhailova N."/>
            <person name="Davenport K."/>
            <person name="Saunders E."/>
            <person name="Detter J.C."/>
            <person name="Tapia R."/>
            <person name="Han C."/>
            <person name="Land M."/>
            <person name="Hauser L."/>
            <person name="Markowitz V."/>
            <person name="Cheng J.-F."/>
            <person name="Hugenholtz P."/>
            <person name="Woyke T."/>
            <person name="Wu D."/>
            <person name="Tindall B."/>
            <person name="Pomrenke H."/>
            <person name="Brambilla E."/>
            <person name="Klenk H.-P."/>
            <person name="Eisen J.A."/>
        </authorList>
    </citation>
    <scope>NUCLEOTIDE SEQUENCE [LARGE SCALE GENOMIC DNA]</scope>
    <source>
        <strain evidence="4">DSM 17620 / KACC 11465 / NBRC 106392 / GR20-10</strain>
    </source>
</reference>
<dbReference type="InterPro" id="IPR010559">
    <property type="entry name" value="Sig_transdc_His_kin_internal"/>
</dbReference>
<dbReference type="HOGENOM" id="CLU_020473_1_0_10"/>
<sequence>MQPTEKYPFIFSDERKYRVRRHSAFWTFWWITQGILYSVIGYSGKPVYSVRLANSITESFFYMIAHITLAYALMYFVIPRYLLKQKYWLTATWVLICFLGAAVISTILSATIIPEIEEWFLHTPVDENTLRIRAAARVHLSLMAGLRGGITIAGIAASIKLMKHWYVKEQRNLQLQKENVEAQLQLLKAQVHPHFLFNTLNNIYSHTQNKAPVASQLVMGLSDMLRFMLYECNQPQVPLSKELKMIQDYISLEQIRYDDQLDVHVDLPVNTENLSIAPLLLLPVVENCFKHGTSSMIEQPWLNLQVTLEADRMYVKLMNGKANEAANNNHKGIGILNVRKRLSLLYPGKHELTITDEEDVFIVNLWLQLDRMPLTKKESGAFKLTYHE</sequence>